<sequence>MITRSPSATCLATRSDKKGFLLPPPRNCSRSIFKPPGTDDGEISYLAESSLNLSSSPTSLHSNLNTVNAVPVSPVSFDGKKLSVRPRVPSLMTSQRGSLHRQSSSSSLAEPQVANIEVTSRWSTTVASHRDATKELGDLRDACVSTAVDKPTNPFVSGFRSEHLKRSNSVSKHGQRPSPLRPTHQRHVSAPMVSGSIANFLVAPPLEARPQYRENPHRKATTALSRQPSRLEMRNRDVIGPDSPATQKGILSTVSLEKRITAISVATKNERPALSRASSGSWTRNFLDSNFLPGRSRNVVNTTIKHHCDDKAGLEQNHFSSGVEEADEEVEEEIEVFLGLDDI</sequence>
<keyword evidence="2" id="KW-1185">Reference proteome</keyword>
<dbReference type="Proteomes" id="UP001227268">
    <property type="component" value="Unassembled WGS sequence"/>
</dbReference>
<accession>A0ACC2VSH0</accession>
<organism evidence="1 2">
    <name type="scientific">Naganishia friedmannii</name>
    <dbReference type="NCBI Taxonomy" id="89922"/>
    <lineage>
        <taxon>Eukaryota</taxon>
        <taxon>Fungi</taxon>
        <taxon>Dikarya</taxon>
        <taxon>Basidiomycota</taxon>
        <taxon>Agaricomycotina</taxon>
        <taxon>Tremellomycetes</taxon>
        <taxon>Filobasidiales</taxon>
        <taxon>Filobasidiaceae</taxon>
        <taxon>Naganishia</taxon>
    </lineage>
</organism>
<gene>
    <name evidence="1" type="ORF">QFC21_003190</name>
</gene>
<proteinExistence type="predicted"/>
<reference evidence="1" key="1">
    <citation type="submission" date="2023-04" db="EMBL/GenBank/DDBJ databases">
        <title>Draft Genome sequencing of Naganishia species isolated from polar environments using Oxford Nanopore Technology.</title>
        <authorList>
            <person name="Leo P."/>
            <person name="Venkateswaran K."/>
        </authorList>
    </citation>
    <scope>NUCLEOTIDE SEQUENCE</scope>
    <source>
        <strain evidence="1">MNA-CCFEE 5423</strain>
    </source>
</reference>
<dbReference type="EMBL" id="JASBWT010000009">
    <property type="protein sequence ID" value="KAJ9101850.1"/>
    <property type="molecule type" value="Genomic_DNA"/>
</dbReference>
<name>A0ACC2VSH0_9TREE</name>
<evidence type="ECO:0000313" key="1">
    <source>
        <dbReference type="EMBL" id="KAJ9101850.1"/>
    </source>
</evidence>
<protein>
    <submittedName>
        <fullName evidence="1">Uncharacterized protein</fullName>
    </submittedName>
</protein>
<evidence type="ECO:0000313" key="2">
    <source>
        <dbReference type="Proteomes" id="UP001227268"/>
    </source>
</evidence>
<comment type="caution">
    <text evidence="1">The sequence shown here is derived from an EMBL/GenBank/DDBJ whole genome shotgun (WGS) entry which is preliminary data.</text>
</comment>